<proteinExistence type="predicted"/>
<dbReference type="AlphaFoldDB" id="A0AAV1T3I8"/>
<name>A0AAV1T3I8_9STRA</name>
<evidence type="ECO:0000313" key="1">
    <source>
        <dbReference type="EMBL" id="CAK7900259.1"/>
    </source>
</evidence>
<evidence type="ECO:0000313" key="2">
    <source>
        <dbReference type="Proteomes" id="UP001162060"/>
    </source>
</evidence>
<organism evidence="1 2">
    <name type="scientific">Peronospora matthiolae</name>
    <dbReference type="NCBI Taxonomy" id="2874970"/>
    <lineage>
        <taxon>Eukaryota</taxon>
        <taxon>Sar</taxon>
        <taxon>Stramenopiles</taxon>
        <taxon>Oomycota</taxon>
        <taxon>Peronosporomycetes</taxon>
        <taxon>Peronosporales</taxon>
        <taxon>Peronosporaceae</taxon>
        <taxon>Peronospora</taxon>
    </lineage>
</organism>
<dbReference type="EMBL" id="CAKLBY020000016">
    <property type="protein sequence ID" value="CAK7900259.1"/>
    <property type="molecule type" value="Genomic_DNA"/>
</dbReference>
<gene>
    <name evidence="1" type="ORF">PM001_LOCUS2041</name>
</gene>
<comment type="caution">
    <text evidence="1">The sequence shown here is derived from an EMBL/GenBank/DDBJ whole genome shotgun (WGS) entry which is preliminary data.</text>
</comment>
<accession>A0AAV1T3I8</accession>
<protein>
    <submittedName>
        <fullName evidence="1">Uncharacterized protein</fullName>
    </submittedName>
</protein>
<sequence>MAAKAQAEFLASGDLISRLASNTAQPLVIDQALREATFALWIKVDFSESSPCAADILNHVYPAKPERDIAQDYASVYLFFCTQAARTYNDPYSRRGHGDRNPDCLVFSKFLLWSENMLHALCHTALP</sequence>
<reference evidence="1" key="1">
    <citation type="submission" date="2024-01" db="EMBL/GenBank/DDBJ databases">
        <authorList>
            <person name="Webb A."/>
        </authorList>
    </citation>
    <scope>NUCLEOTIDE SEQUENCE</scope>
    <source>
        <strain evidence="1">Pm1</strain>
    </source>
</reference>
<dbReference type="Proteomes" id="UP001162060">
    <property type="component" value="Unassembled WGS sequence"/>
</dbReference>